<feature type="region of interest" description="Disordered" evidence="1">
    <location>
        <begin position="44"/>
        <end position="68"/>
    </location>
</feature>
<protein>
    <submittedName>
        <fullName evidence="2">Uncharacterized protein</fullName>
    </submittedName>
</protein>
<evidence type="ECO:0000256" key="1">
    <source>
        <dbReference type="SAM" id="MobiDB-lite"/>
    </source>
</evidence>
<name>A0A4Y2D944_ARAVE</name>
<gene>
    <name evidence="2" type="ORF">AVEN_214924_1</name>
</gene>
<dbReference type="EMBL" id="BGPR01000324">
    <property type="protein sequence ID" value="GBM13211.1"/>
    <property type="molecule type" value="Genomic_DNA"/>
</dbReference>
<dbReference type="Proteomes" id="UP000499080">
    <property type="component" value="Unassembled WGS sequence"/>
</dbReference>
<keyword evidence="3" id="KW-1185">Reference proteome</keyword>
<reference evidence="2 3" key="1">
    <citation type="journal article" date="2019" name="Sci. Rep.">
        <title>Orb-weaving spider Araneus ventricosus genome elucidates the spidroin gene catalogue.</title>
        <authorList>
            <person name="Kono N."/>
            <person name="Nakamura H."/>
            <person name="Ohtoshi R."/>
            <person name="Moran D.A.P."/>
            <person name="Shinohara A."/>
            <person name="Yoshida Y."/>
            <person name="Fujiwara M."/>
            <person name="Mori M."/>
            <person name="Tomita M."/>
            <person name="Arakawa K."/>
        </authorList>
    </citation>
    <scope>NUCLEOTIDE SEQUENCE [LARGE SCALE GENOMIC DNA]</scope>
</reference>
<dbReference type="AlphaFoldDB" id="A0A4Y2D944"/>
<sequence length="108" mass="12541">MSALMDPPSDRPDVRPLYYLIMPPWFNRTYPKIYDQRSAMSILINSKNPHTKDHNRDPNPGQTAASDNLIKSDKSFALILPLLCENRDNKSIIIYGKSIDYQHFYNVK</sequence>
<proteinExistence type="predicted"/>
<organism evidence="2 3">
    <name type="scientific">Araneus ventricosus</name>
    <name type="common">Orbweaver spider</name>
    <name type="synonym">Epeira ventricosa</name>
    <dbReference type="NCBI Taxonomy" id="182803"/>
    <lineage>
        <taxon>Eukaryota</taxon>
        <taxon>Metazoa</taxon>
        <taxon>Ecdysozoa</taxon>
        <taxon>Arthropoda</taxon>
        <taxon>Chelicerata</taxon>
        <taxon>Arachnida</taxon>
        <taxon>Araneae</taxon>
        <taxon>Araneomorphae</taxon>
        <taxon>Entelegynae</taxon>
        <taxon>Araneoidea</taxon>
        <taxon>Araneidae</taxon>
        <taxon>Araneus</taxon>
    </lineage>
</organism>
<evidence type="ECO:0000313" key="3">
    <source>
        <dbReference type="Proteomes" id="UP000499080"/>
    </source>
</evidence>
<comment type="caution">
    <text evidence="2">The sequence shown here is derived from an EMBL/GenBank/DDBJ whole genome shotgun (WGS) entry which is preliminary data.</text>
</comment>
<evidence type="ECO:0000313" key="2">
    <source>
        <dbReference type="EMBL" id="GBM13211.1"/>
    </source>
</evidence>
<accession>A0A4Y2D944</accession>